<evidence type="ECO:0000313" key="1">
    <source>
        <dbReference type="EMBL" id="EFI83977.1"/>
    </source>
</evidence>
<gene>
    <name evidence="1" type="ORF">HMPREF0556_10530</name>
</gene>
<comment type="caution">
    <text evidence="1">The sequence shown here is derived from an EMBL/GenBank/DDBJ whole genome shotgun (WGS) entry which is preliminary data.</text>
</comment>
<sequence>MKEAILYLSTLFLQLQKKGDVLMLDELKCIMLLSIEAGIQPLASNQSEIAANFPHISFTEGDITKAVSFLKGKNFILEEDQHFRLTAKGNEVVKRIKKARDFM</sequence>
<dbReference type="STRING" id="525367.HMPREF0556_10530"/>
<dbReference type="AlphaFoldDB" id="D7UW23"/>
<organism evidence="1 2">
    <name type="scientific">Listeria grayi DSM 20601</name>
    <dbReference type="NCBI Taxonomy" id="525367"/>
    <lineage>
        <taxon>Bacteria</taxon>
        <taxon>Bacillati</taxon>
        <taxon>Bacillota</taxon>
        <taxon>Bacilli</taxon>
        <taxon>Bacillales</taxon>
        <taxon>Listeriaceae</taxon>
        <taxon>Listeria</taxon>
    </lineage>
</organism>
<keyword evidence="2" id="KW-1185">Reference proteome</keyword>
<accession>D7UW23</accession>
<evidence type="ECO:0000313" key="2">
    <source>
        <dbReference type="Proteomes" id="UP000010119"/>
    </source>
</evidence>
<dbReference type="HOGENOM" id="CLU_2260309_0_0_9"/>
<reference evidence="1" key="1">
    <citation type="submission" date="2010-06" db="EMBL/GenBank/DDBJ databases">
        <authorList>
            <person name="Muzny D."/>
            <person name="Qin X."/>
            <person name="Buhay C."/>
            <person name="Dugan-Rocha S."/>
            <person name="Ding Y."/>
            <person name="Chen G."/>
            <person name="Hawes A."/>
            <person name="Holder M."/>
            <person name="Jhangiani S."/>
            <person name="Johnson A."/>
            <person name="Khan Z."/>
            <person name="Li Z."/>
            <person name="Liu W."/>
            <person name="Liu X."/>
            <person name="Perez L."/>
            <person name="Shen H."/>
            <person name="Wang Q."/>
            <person name="Watt J."/>
            <person name="Xi L."/>
            <person name="Xin Y."/>
            <person name="Zhou J."/>
            <person name="Deng J."/>
            <person name="Jiang H."/>
            <person name="Liu Y."/>
            <person name="Qu J."/>
            <person name="Song X.-Z."/>
            <person name="Zhang L."/>
            <person name="Villasana D."/>
            <person name="Johnson A."/>
            <person name="Liu J."/>
            <person name="Liyanage D."/>
            <person name="Lorensuhewa L."/>
            <person name="Robinson T."/>
            <person name="Song A."/>
            <person name="Song B.-B."/>
            <person name="Dinh H."/>
            <person name="Thornton R."/>
            <person name="Coyle M."/>
            <person name="Francisco L."/>
            <person name="Jackson L."/>
            <person name="Javaid M."/>
            <person name="Korchina V."/>
            <person name="Kovar C."/>
            <person name="Mata R."/>
            <person name="Mathew T."/>
            <person name="Ngo R."/>
            <person name="Nguyen L."/>
            <person name="Nguyen N."/>
            <person name="Okwuonu G."/>
            <person name="Ongeri F."/>
            <person name="Pham C."/>
            <person name="Simmons D."/>
            <person name="Wilczek-Boney K."/>
            <person name="Hale W."/>
            <person name="Jakkamsetti A."/>
            <person name="Pham P."/>
            <person name="Ruth R."/>
            <person name="San Lucas F."/>
            <person name="Warren J."/>
            <person name="Zhang J."/>
            <person name="Zhao Z."/>
            <person name="Zhou C."/>
            <person name="Zhu D."/>
            <person name="Lee S."/>
            <person name="Bess C."/>
            <person name="Blankenburg K."/>
            <person name="Forbes L."/>
            <person name="Fu Q."/>
            <person name="Gubbala S."/>
            <person name="Hirani K."/>
            <person name="Jayaseelan J.C."/>
            <person name="Lara F."/>
            <person name="Munidasa M."/>
            <person name="Palculict T."/>
            <person name="Patil S."/>
            <person name="Pu L.-L."/>
            <person name="Saada N."/>
            <person name="Tang L."/>
            <person name="Weissenberger G."/>
            <person name="Zhu Y."/>
            <person name="Hemphill L."/>
            <person name="Shang Y."/>
            <person name="Youmans B."/>
            <person name="Ayvaz T."/>
            <person name="Ross M."/>
            <person name="Santibanez J."/>
            <person name="Aqrawi P."/>
            <person name="Gross S."/>
            <person name="Joshi V."/>
            <person name="Fowler G."/>
            <person name="Nazareth L."/>
            <person name="Reid J."/>
            <person name="Worley K."/>
            <person name="Petrosino J."/>
            <person name="Highlander S."/>
            <person name="Gibbs R."/>
        </authorList>
    </citation>
    <scope>NUCLEOTIDE SEQUENCE [LARGE SCALE GENOMIC DNA]</scope>
    <source>
        <strain evidence="1">DSM 20601</strain>
    </source>
</reference>
<name>D7UW23_LISGR</name>
<proteinExistence type="predicted"/>
<dbReference type="EMBL" id="ACCR02000003">
    <property type="protein sequence ID" value="EFI83977.1"/>
    <property type="molecule type" value="Genomic_DNA"/>
</dbReference>
<protein>
    <submittedName>
        <fullName evidence="1">Uncharacterized protein</fullName>
    </submittedName>
</protein>
<dbReference type="Proteomes" id="UP000010119">
    <property type="component" value="Unassembled WGS sequence"/>
</dbReference>